<evidence type="ECO:0000256" key="2">
    <source>
        <dbReference type="ARBA" id="ARBA00023043"/>
    </source>
</evidence>
<evidence type="ECO:0000256" key="4">
    <source>
        <dbReference type="SAM" id="MobiDB-lite"/>
    </source>
</evidence>
<protein>
    <submittedName>
        <fullName evidence="5">Uncharacterized protein</fullName>
    </submittedName>
</protein>
<proteinExistence type="predicted"/>
<dbReference type="PROSITE" id="PS50297">
    <property type="entry name" value="ANK_REP_REGION"/>
    <property type="match status" value="3"/>
</dbReference>
<name>A0ABP1PMK3_9HEXA</name>
<dbReference type="InterPro" id="IPR036770">
    <property type="entry name" value="Ankyrin_rpt-contain_sf"/>
</dbReference>
<feature type="compositionally biased region" description="Acidic residues" evidence="4">
    <location>
        <begin position="321"/>
        <end position="334"/>
    </location>
</feature>
<feature type="repeat" description="ANK" evidence="3">
    <location>
        <begin position="533"/>
        <end position="569"/>
    </location>
</feature>
<keyword evidence="6" id="KW-1185">Reference proteome</keyword>
<organism evidence="5 6">
    <name type="scientific">Orchesella dallaii</name>
    <dbReference type="NCBI Taxonomy" id="48710"/>
    <lineage>
        <taxon>Eukaryota</taxon>
        <taxon>Metazoa</taxon>
        <taxon>Ecdysozoa</taxon>
        <taxon>Arthropoda</taxon>
        <taxon>Hexapoda</taxon>
        <taxon>Collembola</taxon>
        <taxon>Entomobryomorpha</taxon>
        <taxon>Entomobryoidea</taxon>
        <taxon>Orchesellidae</taxon>
        <taxon>Orchesellinae</taxon>
        <taxon>Orchesella</taxon>
    </lineage>
</organism>
<reference evidence="5 6" key="1">
    <citation type="submission" date="2024-08" db="EMBL/GenBank/DDBJ databases">
        <authorList>
            <person name="Cucini C."/>
            <person name="Frati F."/>
        </authorList>
    </citation>
    <scope>NUCLEOTIDE SEQUENCE [LARGE SCALE GENOMIC DNA]</scope>
</reference>
<comment type="caution">
    <text evidence="5">The sequence shown here is derived from an EMBL/GenBank/DDBJ whole genome shotgun (WGS) entry which is preliminary data.</text>
</comment>
<dbReference type="Pfam" id="PF12796">
    <property type="entry name" value="Ank_2"/>
    <property type="match status" value="2"/>
</dbReference>
<evidence type="ECO:0000313" key="6">
    <source>
        <dbReference type="Proteomes" id="UP001642540"/>
    </source>
</evidence>
<dbReference type="PANTHER" id="PTHR24178:SF41">
    <property type="entry name" value="ANKYRIN-2 ISOFORM X1"/>
    <property type="match status" value="1"/>
</dbReference>
<feature type="region of interest" description="Disordered" evidence="4">
    <location>
        <begin position="315"/>
        <end position="334"/>
    </location>
</feature>
<dbReference type="Gene3D" id="1.25.40.20">
    <property type="entry name" value="Ankyrin repeat-containing domain"/>
    <property type="match status" value="1"/>
</dbReference>
<feature type="repeat" description="ANK" evidence="3">
    <location>
        <begin position="419"/>
        <end position="456"/>
    </location>
</feature>
<dbReference type="SMART" id="SM00248">
    <property type="entry name" value="ANK"/>
    <property type="match status" value="8"/>
</dbReference>
<evidence type="ECO:0000313" key="5">
    <source>
        <dbReference type="EMBL" id="CAL8069990.1"/>
    </source>
</evidence>
<feature type="region of interest" description="Disordered" evidence="4">
    <location>
        <begin position="187"/>
        <end position="228"/>
    </location>
</feature>
<dbReference type="PROSITE" id="PS50088">
    <property type="entry name" value="ANK_REPEAT"/>
    <property type="match status" value="5"/>
</dbReference>
<accession>A0ABP1PMK3</accession>
<evidence type="ECO:0000256" key="1">
    <source>
        <dbReference type="ARBA" id="ARBA00022737"/>
    </source>
</evidence>
<feature type="repeat" description="ANK" evidence="3">
    <location>
        <begin position="604"/>
        <end position="636"/>
    </location>
</feature>
<keyword evidence="1" id="KW-0677">Repeat</keyword>
<feature type="repeat" description="ANK" evidence="3">
    <location>
        <begin position="457"/>
        <end position="493"/>
    </location>
</feature>
<gene>
    <name evidence="5" type="ORF">ODALV1_LOCUS1020</name>
</gene>
<dbReference type="SUPFAM" id="SSF48403">
    <property type="entry name" value="Ankyrin repeat"/>
    <property type="match status" value="1"/>
</dbReference>
<dbReference type="PANTHER" id="PTHR24178">
    <property type="entry name" value="MOLTING PROTEIN MLT-4"/>
    <property type="match status" value="1"/>
</dbReference>
<dbReference type="EMBL" id="CAXLJM020000004">
    <property type="protein sequence ID" value="CAL8069990.1"/>
    <property type="molecule type" value="Genomic_DNA"/>
</dbReference>
<dbReference type="InterPro" id="IPR002110">
    <property type="entry name" value="Ankyrin_rpt"/>
</dbReference>
<keyword evidence="2 3" id="KW-0040">ANK repeat</keyword>
<dbReference type="Pfam" id="PF00023">
    <property type="entry name" value="Ank"/>
    <property type="match status" value="1"/>
</dbReference>
<dbReference type="Proteomes" id="UP001642540">
    <property type="component" value="Unassembled WGS sequence"/>
</dbReference>
<feature type="repeat" description="ANK" evidence="3">
    <location>
        <begin position="637"/>
        <end position="672"/>
    </location>
</feature>
<evidence type="ECO:0000256" key="3">
    <source>
        <dbReference type="PROSITE-ProRule" id="PRU00023"/>
    </source>
</evidence>
<sequence length="703" mass="79403">MMMHEHVNHGCSQNLVFINTMISRDPKSRPKCDSLLRLPLFLSQNARLSILETSFESVWNEIKNLNLQGACKFDHTEEIEVLKKIGIDYTHNRCVVTLAYAECLKRGVGERIKISRNNEVGMRKLTDNRSIPRQITRTLDTNGDESLGIDMYGNSSSKTLTALKSHSISHNAIVTTPIVERHTHVYKHQQSSPTILDDTKSRGSKMQNNDLVKKTDETHSPTPETSSISSITKRIKGMFGNVVGKSEKSKPVENSVTGEQKERIRKIMAKLKQAKKQEPILFELVESEDLCVIKKILKSVAARVDITEICIGNESYSDSGSESESDSEADSESEYEYDYEIGTSLLHVAVEHRDYDVVEYLVNEQGFGKVLAKPNFQTLVRDCMEEIAEPDIRTFDQKCMILELLFNKCPSLIESRDDDQSTPLHLATETDFSNGKQVELIKRLLCRNTNVNAKDGKGFTPLHLAVCEDGPKNVIDIIHLLFAHHADPNVKDNDGRSFLHIAAKNVPPRIFQEIIMYLVSMDMTNCFNIHDTDGCTVLHVAVMYMKGDPLEETLQLLKTHGVNFNAVDYVSDSVMFKAIAGGRNESFLNTLIRFGADWTILNINNNTALHYAACYNNFSAIKMFIRFNCDVNAKDKDGDTPLHEAINYSDTPSYDVIHELLVNGADPRLQNNKKQSTIHIAQQKISLQKIDHRTLQLLVNYSY</sequence>